<evidence type="ECO:0000313" key="1">
    <source>
        <dbReference type="EMBL" id="KYG06831.1"/>
    </source>
</evidence>
<protein>
    <submittedName>
        <fullName evidence="1">Uncharacterized protein</fullName>
    </submittedName>
</protein>
<name>A0A150TQ54_SORCE</name>
<sequence>MTAHDDRGPWSRSGLVKNGISSREIPGLYVSEDHSIEECVKHLEGITKETYSHNEIFGQYCHLGEYIHCPVEMAYEYAANVYSLEEWTFSLRNLHHLGGGLYKGKEFLAKDTSIYVRAEAYPDSRVVDYPCAWDQGDELWMRYYFRFIDARPTIRKPGTIVLWTNCKHPYYDRATTELPDYISKPRARTDRAWVGDIWPHFDAIHKIEMANLKAILEYRYSKL</sequence>
<reference evidence="1 2" key="1">
    <citation type="submission" date="2014-02" db="EMBL/GenBank/DDBJ databases">
        <title>The small core and large imbalanced accessory genome model reveals a collaborative survival strategy of Sorangium cellulosum strains in nature.</title>
        <authorList>
            <person name="Han K."/>
            <person name="Peng R."/>
            <person name="Blom J."/>
            <person name="Li Y.-Z."/>
        </authorList>
    </citation>
    <scope>NUCLEOTIDE SEQUENCE [LARGE SCALE GENOMIC DNA]</scope>
    <source>
        <strain evidence="1 2">So0007-03</strain>
    </source>
</reference>
<dbReference type="Gene3D" id="3.30.530.20">
    <property type="match status" value="1"/>
</dbReference>
<dbReference type="AlphaFoldDB" id="A0A150TQ54"/>
<dbReference type="SUPFAM" id="SSF55961">
    <property type="entry name" value="Bet v1-like"/>
    <property type="match status" value="1"/>
</dbReference>
<dbReference type="Proteomes" id="UP000075502">
    <property type="component" value="Unassembled WGS sequence"/>
</dbReference>
<dbReference type="InterPro" id="IPR023393">
    <property type="entry name" value="START-like_dom_sf"/>
</dbReference>
<comment type="caution">
    <text evidence="1">The sequence shown here is derived from an EMBL/GenBank/DDBJ whole genome shotgun (WGS) entry which is preliminary data.</text>
</comment>
<gene>
    <name evidence="1" type="ORF">BE21_32565</name>
</gene>
<dbReference type="EMBL" id="JEME01001549">
    <property type="protein sequence ID" value="KYG06831.1"/>
    <property type="molecule type" value="Genomic_DNA"/>
</dbReference>
<accession>A0A150TQ54</accession>
<evidence type="ECO:0000313" key="2">
    <source>
        <dbReference type="Proteomes" id="UP000075502"/>
    </source>
</evidence>
<proteinExistence type="predicted"/>
<organism evidence="1 2">
    <name type="scientific">Sorangium cellulosum</name>
    <name type="common">Polyangium cellulosum</name>
    <dbReference type="NCBI Taxonomy" id="56"/>
    <lineage>
        <taxon>Bacteria</taxon>
        <taxon>Pseudomonadati</taxon>
        <taxon>Myxococcota</taxon>
        <taxon>Polyangia</taxon>
        <taxon>Polyangiales</taxon>
        <taxon>Polyangiaceae</taxon>
        <taxon>Sorangium</taxon>
    </lineage>
</organism>